<evidence type="ECO:0000313" key="3">
    <source>
        <dbReference type="WBParaSite" id="Minc3s02014g27769"/>
    </source>
</evidence>
<dbReference type="Proteomes" id="UP000887563">
    <property type="component" value="Unplaced"/>
</dbReference>
<organism evidence="2 3">
    <name type="scientific">Meloidogyne incognita</name>
    <name type="common">Southern root-knot nematode worm</name>
    <name type="synonym">Oxyuris incognita</name>
    <dbReference type="NCBI Taxonomy" id="6306"/>
    <lineage>
        <taxon>Eukaryota</taxon>
        <taxon>Metazoa</taxon>
        <taxon>Ecdysozoa</taxon>
        <taxon>Nematoda</taxon>
        <taxon>Chromadorea</taxon>
        <taxon>Rhabditida</taxon>
        <taxon>Tylenchina</taxon>
        <taxon>Tylenchomorpha</taxon>
        <taxon>Tylenchoidea</taxon>
        <taxon>Meloidogynidae</taxon>
        <taxon>Meloidogyninae</taxon>
        <taxon>Meloidogyne</taxon>
        <taxon>Meloidogyne incognita group</taxon>
    </lineage>
</organism>
<proteinExistence type="predicted"/>
<keyword evidence="2" id="KW-1185">Reference proteome</keyword>
<name>A0A914MRS4_MELIC</name>
<dbReference type="AlphaFoldDB" id="A0A914MRS4"/>
<accession>A0A914MRS4</accession>
<dbReference type="WBParaSite" id="Minc3s02014g27769">
    <property type="protein sequence ID" value="Minc3s02014g27769"/>
    <property type="gene ID" value="Minc3s02014g27769"/>
</dbReference>
<protein>
    <submittedName>
        <fullName evidence="3">Ovule protein</fullName>
    </submittedName>
</protein>
<sequence length="70" mass="8201">MELREFTILFRIGSLDLVGAHRVHKDLILMAGLWGIGIILDHTVFHCFLLRRQSTLLLHFGFHFSLWNIN</sequence>
<keyword evidence="1" id="KW-1133">Transmembrane helix</keyword>
<evidence type="ECO:0000256" key="1">
    <source>
        <dbReference type="SAM" id="Phobius"/>
    </source>
</evidence>
<evidence type="ECO:0000313" key="2">
    <source>
        <dbReference type="Proteomes" id="UP000887563"/>
    </source>
</evidence>
<keyword evidence="1" id="KW-0472">Membrane</keyword>
<reference evidence="3" key="1">
    <citation type="submission" date="2022-11" db="UniProtKB">
        <authorList>
            <consortium name="WormBaseParasite"/>
        </authorList>
    </citation>
    <scope>IDENTIFICATION</scope>
</reference>
<feature type="transmembrane region" description="Helical" evidence="1">
    <location>
        <begin position="27"/>
        <end position="50"/>
    </location>
</feature>
<keyword evidence="1" id="KW-0812">Transmembrane</keyword>